<sequence length="192" mass="21773">MKNPLLFLGTLLFLMLQQLTGLAQQQASDELLIRETLTNYIEGRNGGDLERLKAAFHPSAALKFVQPNTNTLGEWSLEEYLQRLKPGQKLDCSGEITDIRLFNDAAQATVLLTYPDQHFHDYMSLLKVEGRWLIVDKTFARKPIQQGVAAQQSPVVRPRLTNTYAYPPMDAACEICTKQEYRDKSAPCPHSY</sequence>
<dbReference type="OrthoDB" id="8445243at2"/>
<keyword evidence="3" id="KW-1185">Reference proteome</keyword>
<protein>
    <submittedName>
        <fullName evidence="2">Putative lumazine-binding protein</fullName>
    </submittedName>
</protein>
<dbReference type="RefSeq" id="WP_009196832.1">
    <property type="nucleotide sequence ID" value="NZ_AODQ01000117.1"/>
</dbReference>
<keyword evidence="1" id="KW-0732">Signal</keyword>
<evidence type="ECO:0000256" key="1">
    <source>
        <dbReference type="SAM" id="SignalP"/>
    </source>
</evidence>
<dbReference type="InterPro" id="IPR032710">
    <property type="entry name" value="NTF2-like_dom_sf"/>
</dbReference>
<accession>M7NHX4</accession>
<dbReference type="SUPFAM" id="SSF54427">
    <property type="entry name" value="NTF2-like"/>
    <property type="match status" value="1"/>
</dbReference>
<dbReference type="InterPro" id="IPR039437">
    <property type="entry name" value="FrzH/put_lumazine-bd"/>
</dbReference>
<dbReference type="AlphaFoldDB" id="M7NHX4"/>
<feature type="signal peptide" evidence="1">
    <location>
        <begin position="1"/>
        <end position="23"/>
    </location>
</feature>
<gene>
    <name evidence="2" type="ORF">ADICEAN_03449</name>
</gene>
<organism evidence="2 3">
    <name type="scientific">Cesiribacter andamanensis AMV16</name>
    <dbReference type="NCBI Taxonomy" id="1279009"/>
    <lineage>
        <taxon>Bacteria</taxon>
        <taxon>Pseudomonadati</taxon>
        <taxon>Bacteroidota</taxon>
        <taxon>Cytophagia</taxon>
        <taxon>Cytophagales</taxon>
        <taxon>Cesiribacteraceae</taxon>
        <taxon>Cesiribacter</taxon>
    </lineage>
</organism>
<feature type="chain" id="PRO_5004082252" evidence="1">
    <location>
        <begin position="24"/>
        <end position="192"/>
    </location>
</feature>
<reference evidence="2 3" key="1">
    <citation type="journal article" date="2013" name="Genome Announc.">
        <title>Draft Genome Sequence of Cesiribacter andamanensis Strain AMV16T, Isolated from a Soil Sample from a Mud Volcano in the Andaman Islands, India.</title>
        <authorList>
            <person name="Shivaji S."/>
            <person name="Ara S."/>
            <person name="Begum Z."/>
            <person name="Srinivas T.N."/>
            <person name="Singh A."/>
            <person name="Kumar Pinnaka A."/>
        </authorList>
    </citation>
    <scope>NUCLEOTIDE SEQUENCE [LARGE SCALE GENOMIC DNA]</scope>
    <source>
        <strain evidence="2 3">AMV16</strain>
    </source>
</reference>
<evidence type="ECO:0000313" key="3">
    <source>
        <dbReference type="Proteomes" id="UP000011910"/>
    </source>
</evidence>
<evidence type="ECO:0000313" key="2">
    <source>
        <dbReference type="EMBL" id="EMR01415.1"/>
    </source>
</evidence>
<dbReference type="STRING" id="1279009.ADICEAN_03449"/>
<dbReference type="Proteomes" id="UP000011910">
    <property type="component" value="Unassembled WGS sequence"/>
</dbReference>
<dbReference type="eggNOG" id="ENOG5033A4A">
    <property type="taxonomic scope" value="Bacteria"/>
</dbReference>
<name>M7NHX4_9BACT</name>
<dbReference type="Gene3D" id="3.10.450.50">
    <property type="match status" value="1"/>
</dbReference>
<dbReference type="EMBL" id="AODQ01000117">
    <property type="protein sequence ID" value="EMR01415.1"/>
    <property type="molecule type" value="Genomic_DNA"/>
</dbReference>
<proteinExistence type="predicted"/>
<dbReference type="Pfam" id="PF12893">
    <property type="entry name" value="Lumazine_bd_2"/>
    <property type="match status" value="1"/>
</dbReference>
<comment type="caution">
    <text evidence="2">The sequence shown here is derived from an EMBL/GenBank/DDBJ whole genome shotgun (WGS) entry which is preliminary data.</text>
</comment>